<dbReference type="Pfam" id="PF02321">
    <property type="entry name" value="OEP"/>
    <property type="match status" value="2"/>
</dbReference>
<evidence type="ECO:0000256" key="9">
    <source>
        <dbReference type="SAM" id="SignalP"/>
    </source>
</evidence>
<keyword evidence="4" id="KW-1134">Transmembrane beta strand</keyword>
<keyword evidence="11" id="KW-1185">Reference proteome</keyword>
<feature type="chain" id="PRO_5014631179" description="Type I secretion protein TolC" evidence="9">
    <location>
        <begin position="32"/>
        <end position="461"/>
    </location>
</feature>
<dbReference type="NCBIfam" id="TIGR01844">
    <property type="entry name" value="type_I_sec_TolC"/>
    <property type="match status" value="1"/>
</dbReference>
<comment type="subcellular location">
    <subcellularLocation>
        <location evidence="1">Cell outer membrane</location>
    </subcellularLocation>
</comment>
<evidence type="ECO:0008006" key="12">
    <source>
        <dbReference type="Google" id="ProtNLM"/>
    </source>
</evidence>
<keyword evidence="3" id="KW-0813">Transport</keyword>
<evidence type="ECO:0000256" key="1">
    <source>
        <dbReference type="ARBA" id="ARBA00004442"/>
    </source>
</evidence>
<dbReference type="PANTHER" id="PTHR30026:SF22">
    <property type="entry name" value="OUTER MEMBRANE EFFLUX PROTEIN"/>
    <property type="match status" value="1"/>
</dbReference>
<protein>
    <recommendedName>
        <fullName evidence="12">Type I secretion protein TolC</fullName>
    </recommendedName>
</protein>
<dbReference type="GO" id="GO:0015562">
    <property type="term" value="F:efflux transmembrane transporter activity"/>
    <property type="evidence" value="ECO:0007669"/>
    <property type="project" value="InterPro"/>
</dbReference>
<evidence type="ECO:0000256" key="4">
    <source>
        <dbReference type="ARBA" id="ARBA00022452"/>
    </source>
</evidence>
<evidence type="ECO:0000256" key="8">
    <source>
        <dbReference type="SAM" id="Coils"/>
    </source>
</evidence>
<evidence type="ECO:0000256" key="6">
    <source>
        <dbReference type="ARBA" id="ARBA00023136"/>
    </source>
</evidence>
<dbReference type="GO" id="GO:1990281">
    <property type="term" value="C:efflux pump complex"/>
    <property type="evidence" value="ECO:0007669"/>
    <property type="project" value="TreeGrafter"/>
</dbReference>
<dbReference type="Gene3D" id="1.20.1600.10">
    <property type="entry name" value="Outer membrane efflux proteins (OEP)"/>
    <property type="match status" value="1"/>
</dbReference>
<evidence type="ECO:0000256" key="5">
    <source>
        <dbReference type="ARBA" id="ARBA00022692"/>
    </source>
</evidence>
<dbReference type="PANTHER" id="PTHR30026">
    <property type="entry name" value="OUTER MEMBRANE PROTEIN TOLC"/>
    <property type="match status" value="1"/>
</dbReference>
<keyword evidence="7" id="KW-0998">Cell outer membrane</keyword>
<feature type="coiled-coil region" evidence="8">
    <location>
        <begin position="159"/>
        <end position="210"/>
    </location>
</feature>
<evidence type="ECO:0000313" key="11">
    <source>
        <dbReference type="Proteomes" id="UP000229498"/>
    </source>
</evidence>
<proteinExistence type="inferred from homology"/>
<dbReference type="GO" id="GO:0015288">
    <property type="term" value="F:porin activity"/>
    <property type="evidence" value="ECO:0007669"/>
    <property type="project" value="TreeGrafter"/>
</dbReference>
<reference evidence="10 11" key="1">
    <citation type="submission" date="2017-11" db="EMBL/GenBank/DDBJ databases">
        <title>Draft genome sequence of Rhizobiales bacterium SY3-13.</title>
        <authorList>
            <person name="Sun C."/>
        </authorList>
    </citation>
    <scope>NUCLEOTIDE SEQUENCE [LARGE SCALE GENOMIC DNA]</scope>
    <source>
        <strain evidence="10 11">SY3-13</strain>
    </source>
</reference>
<feature type="signal peptide" evidence="9">
    <location>
        <begin position="1"/>
        <end position="31"/>
    </location>
</feature>
<dbReference type="EMBL" id="PHIG01000007">
    <property type="protein sequence ID" value="PJK31193.1"/>
    <property type="molecule type" value="Genomic_DNA"/>
</dbReference>
<comment type="similarity">
    <text evidence="2">Belongs to the outer membrane factor (OMF) (TC 1.B.17) family.</text>
</comment>
<dbReference type="RefSeq" id="WP_109796189.1">
    <property type="nucleotide sequence ID" value="NZ_PHIG01000007.1"/>
</dbReference>
<sequence length="461" mass="49407">MVARNRPVNRALLGAVSGAALLTALAGPAAAETLREALIAAYATNPTLAAERANLRAVDENVNQALSGWRPTVVATADGGLQFNDQEIRGIASSDTTAPLNATLNLTQPVYDGGTTPAEVDSAEALVLAGRANLSSTEQDILLDAVTVYMDVLLNQAIVQLNLNNEERLERQLEAAQDRFSVGEITRTDVAQAQAALSRAAADRAQAEGNLIAARAAYERVVGNMPDQLQPPPPLPDVPPSEKLALEIAYAENPDLLVAVNTADSAEHDIRATYGQLLPQVDVEALATHSRNGTQAGDDNTTLRLRGVLTVPIYQAGAVHSGVRQQKNVHSQRMLEVQETRRLVGEGVTQAWEALETARARIVAGRAEVRANEIALEGVIQEAQVGSRTTLDVLDAEQDLLDSQVALVQAERDEYVGAYQLLDAVGRLSVAVLGLAVEAYDPDVHYRQVRDQWWGTQPRAE</sequence>
<evidence type="ECO:0000256" key="3">
    <source>
        <dbReference type="ARBA" id="ARBA00022448"/>
    </source>
</evidence>
<keyword evidence="6" id="KW-0472">Membrane</keyword>
<evidence type="ECO:0000256" key="7">
    <source>
        <dbReference type="ARBA" id="ARBA00023237"/>
    </source>
</evidence>
<evidence type="ECO:0000313" key="10">
    <source>
        <dbReference type="EMBL" id="PJK31193.1"/>
    </source>
</evidence>
<organism evidence="10 11">
    <name type="scientific">Minwuia thermotolerans</name>
    <dbReference type="NCBI Taxonomy" id="2056226"/>
    <lineage>
        <taxon>Bacteria</taxon>
        <taxon>Pseudomonadati</taxon>
        <taxon>Pseudomonadota</taxon>
        <taxon>Alphaproteobacteria</taxon>
        <taxon>Minwuiales</taxon>
        <taxon>Minwuiaceae</taxon>
        <taxon>Minwuia</taxon>
    </lineage>
</organism>
<keyword evidence="9" id="KW-0732">Signal</keyword>
<keyword evidence="8" id="KW-0175">Coiled coil</keyword>
<gene>
    <name evidence="10" type="ORF">CVT23_02880</name>
</gene>
<keyword evidence="5" id="KW-0812">Transmembrane</keyword>
<comment type="caution">
    <text evidence="10">The sequence shown here is derived from an EMBL/GenBank/DDBJ whole genome shotgun (WGS) entry which is preliminary data.</text>
</comment>
<dbReference type="OrthoDB" id="9789368at2"/>
<dbReference type="Proteomes" id="UP000229498">
    <property type="component" value="Unassembled WGS sequence"/>
</dbReference>
<dbReference type="AlphaFoldDB" id="A0A2M9G654"/>
<dbReference type="InterPro" id="IPR051906">
    <property type="entry name" value="TolC-like"/>
</dbReference>
<name>A0A2M9G654_9PROT</name>
<dbReference type="SUPFAM" id="SSF56954">
    <property type="entry name" value="Outer membrane efflux proteins (OEP)"/>
    <property type="match status" value="1"/>
</dbReference>
<dbReference type="InterPro" id="IPR003423">
    <property type="entry name" value="OMP_efflux"/>
</dbReference>
<evidence type="ECO:0000256" key="2">
    <source>
        <dbReference type="ARBA" id="ARBA00007613"/>
    </source>
</evidence>
<accession>A0A2M9G654</accession>
<dbReference type="GO" id="GO:0009279">
    <property type="term" value="C:cell outer membrane"/>
    <property type="evidence" value="ECO:0007669"/>
    <property type="project" value="UniProtKB-SubCell"/>
</dbReference>
<dbReference type="InterPro" id="IPR010130">
    <property type="entry name" value="T1SS_OMP_TolC"/>
</dbReference>